<dbReference type="EMBL" id="JALLPB020000018">
    <property type="protein sequence ID" value="KAL3826576.1"/>
    <property type="molecule type" value="Genomic_DNA"/>
</dbReference>
<dbReference type="PANTHER" id="PTHR13292:SF0">
    <property type="entry name" value="AUTOPHAGY-RELATED PROTEIN 101"/>
    <property type="match status" value="1"/>
</dbReference>
<evidence type="ECO:0000256" key="4">
    <source>
        <dbReference type="SAM" id="MobiDB-lite"/>
    </source>
</evidence>
<evidence type="ECO:0000313" key="6">
    <source>
        <dbReference type="Proteomes" id="UP001530377"/>
    </source>
</evidence>
<gene>
    <name evidence="5" type="ORF">ACHAXA_010501</name>
</gene>
<dbReference type="Pfam" id="PF07855">
    <property type="entry name" value="ATG101"/>
    <property type="match status" value="2"/>
</dbReference>
<reference evidence="5 6" key="1">
    <citation type="submission" date="2024-10" db="EMBL/GenBank/DDBJ databases">
        <title>Updated reference genomes for cyclostephanoid diatoms.</title>
        <authorList>
            <person name="Roberts W.R."/>
            <person name="Alverson A.J."/>
        </authorList>
    </citation>
    <scope>NUCLEOTIDE SEQUENCE [LARGE SCALE GENOMIC DNA]</scope>
    <source>
        <strain evidence="5 6">AJA228-03</strain>
    </source>
</reference>
<evidence type="ECO:0000313" key="5">
    <source>
        <dbReference type="EMBL" id="KAL3826576.1"/>
    </source>
</evidence>
<protein>
    <recommendedName>
        <fullName evidence="2">Autophagy-related protein 101</fullName>
    </recommendedName>
</protein>
<keyword evidence="3" id="KW-0072">Autophagy</keyword>
<proteinExistence type="inferred from homology"/>
<name>A0ABD3SQD9_9STRA</name>
<feature type="compositionally biased region" description="Low complexity" evidence="4">
    <location>
        <begin position="76"/>
        <end position="94"/>
    </location>
</feature>
<sequence>MNCQIYQLPELETATSGTREALQAIIHTILFIRSPGPVVPNDVHCESFQMTYTRIATDNNENPHHPPPSGNNAYPSSSYQSFRGGPSSSSSSSRQQHHHYNHQHQQAAYHKSDLDRRVDDSIEIFLRTLTPIGPELMAGNLAISFFERRSKNKLFGLVNQEEKVVWEQWILRVVVNNTPRPMGQDEASIIERQRIQDTAEGMLKAVLLKVFELSGSETDHIPPVMYDFEINNAKRADDRDEVYSRVSNLPALINLGS</sequence>
<accession>A0ABD3SQD9</accession>
<dbReference type="InterPro" id="IPR012445">
    <property type="entry name" value="ATG101"/>
</dbReference>
<dbReference type="Proteomes" id="UP001530377">
    <property type="component" value="Unassembled WGS sequence"/>
</dbReference>
<feature type="region of interest" description="Disordered" evidence="4">
    <location>
        <begin position="57"/>
        <end position="113"/>
    </location>
</feature>
<dbReference type="PANTHER" id="PTHR13292">
    <property type="entry name" value="AUTOPHAGY-RELATED PROTEIN 101"/>
    <property type="match status" value="1"/>
</dbReference>
<evidence type="ECO:0000256" key="3">
    <source>
        <dbReference type="ARBA" id="ARBA00023006"/>
    </source>
</evidence>
<evidence type="ECO:0000256" key="2">
    <source>
        <dbReference type="ARBA" id="ARBA00018874"/>
    </source>
</evidence>
<comment type="similarity">
    <text evidence="1">Belongs to the ATG101 family.</text>
</comment>
<keyword evidence="6" id="KW-1185">Reference proteome</keyword>
<comment type="caution">
    <text evidence="5">The sequence shown here is derived from an EMBL/GenBank/DDBJ whole genome shotgun (WGS) entry which is preliminary data.</text>
</comment>
<evidence type="ECO:0000256" key="1">
    <source>
        <dbReference type="ARBA" id="ARBA00007130"/>
    </source>
</evidence>
<dbReference type="GO" id="GO:0006914">
    <property type="term" value="P:autophagy"/>
    <property type="evidence" value="ECO:0007669"/>
    <property type="project" value="UniProtKB-KW"/>
</dbReference>
<dbReference type="AlphaFoldDB" id="A0ABD3SQD9"/>
<organism evidence="5 6">
    <name type="scientific">Cyclostephanos tholiformis</name>
    <dbReference type="NCBI Taxonomy" id="382380"/>
    <lineage>
        <taxon>Eukaryota</taxon>
        <taxon>Sar</taxon>
        <taxon>Stramenopiles</taxon>
        <taxon>Ochrophyta</taxon>
        <taxon>Bacillariophyta</taxon>
        <taxon>Coscinodiscophyceae</taxon>
        <taxon>Thalassiosirophycidae</taxon>
        <taxon>Stephanodiscales</taxon>
        <taxon>Stephanodiscaceae</taxon>
        <taxon>Cyclostephanos</taxon>
    </lineage>
</organism>